<accession>K0TM19</accession>
<reference evidence="2 3" key="1">
    <citation type="journal article" date="2012" name="Genome Biol.">
        <title>Genome and low-iron response of an oceanic diatom adapted to chronic iron limitation.</title>
        <authorList>
            <person name="Lommer M."/>
            <person name="Specht M."/>
            <person name="Roy A.S."/>
            <person name="Kraemer L."/>
            <person name="Andreson R."/>
            <person name="Gutowska M.A."/>
            <person name="Wolf J."/>
            <person name="Bergner S.V."/>
            <person name="Schilhabel M.B."/>
            <person name="Klostermeier U.C."/>
            <person name="Beiko R.G."/>
            <person name="Rosenstiel P."/>
            <person name="Hippler M."/>
            <person name="Laroche J."/>
        </authorList>
    </citation>
    <scope>NUCLEOTIDE SEQUENCE [LARGE SCALE GENOMIC DNA]</scope>
    <source>
        <strain evidence="2 3">CCMP1005</strain>
    </source>
</reference>
<protein>
    <submittedName>
        <fullName evidence="2">Uncharacterized protein</fullName>
    </submittedName>
</protein>
<gene>
    <name evidence="2" type="ORF">THAOC_06142</name>
</gene>
<dbReference type="AlphaFoldDB" id="K0TM19"/>
<organism evidence="2 3">
    <name type="scientific">Thalassiosira oceanica</name>
    <name type="common">Marine diatom</name>
    <dbReference type="NCBI Taxonomy" id="159749"/>
    <lineage>
        <taxon>Eukaryota</taxon>
        <taxon>Sar</taxon>
        <taxon>Stramenopiles</taxon>
        <taxon>Ochrophyta</taxon>
        <taxon>Bacillariophyta</taxon>
        <taxon>Coscinodiscophyceae</taxon>
        <taxon>Thalassiosirophycidae</taxon>
        <taxon>Thalassiosirales</taxon>
        <taxon>Thalassiosiraceae</taxon>
        <taxon>Thalassiosira</taxon>
    </lineage>
</organism>
<comment type="caution">
    <text evidence="2">The sequence shown here is derived from an EMBL/GenBank/DDBJ whole genome shotgun (WGS) entry which is preliminary data.</text>
</comment>
<feature type="region of interest" description="Disordered" evidence="1">
    <location>
        <begin position="13"/>
        <end position="41"/>
    </location>
</feature>
<evidence type="ECO:0000256" key="1">
    <source>
        <dbReference type="SAM" id="MobiDB-lite"/>
    </source>
</evidence>
<sequence length="133" mass="15024">MHAAVPDRKFIILTRPKDNPPPHVRLKRQQAGRGCLNPESSQAQPYHFLSAFRTPSVEKYSTESTESVRSPPRVNGKSPMFTADNPILRCFRSESVLICELAAARPRRHFRELVRLSLRGLPGCTQYHVTTAS</sequence>
<dbReference type="EMBL" id="AGNL01006013">
    <property type="protein sequence ID" value="EJK72337.1"/>
    <property type="molecule type" value="Genomic_DNA"/>
</dbReference>
<name>K0TM19_THAOC</name>
<evidence type="ECO:0000313" key="3">
    <source>
        <dbReference type="Proteomes" id="UP000266841"/>
    </source>
</evidence>
<evidence type="ECO:0000313" key="2">
    <source>
        <dbReference type="EMBL" id="EJK72337.1"/>
    </source>
</evidence>
<proteinExistence type="predicted"/>
<feature type="region of interest" description="Disordered" evidence="1">
    <location>
        <begin position="60"/>
        <end position="79"/>
    </location>
</feature>
<keyword evidence="3" id="KW-1185">Reference proteome</keyword>
<dbReference type="Proteomes" id="UP000266841">
    <property type="component" value="Unassembled WGS sequence"/>
</dbReference>